<name>A0A5N6KCR0_MONLA</name>
<dbReference type="AntiFam" id="ANF00222">
    <property type="entry name" value="Shadow ORF (opposite groL1)"/>
</dbReference>
<gene>
    <name evidence="1" type="ORF">EYC80_003089</name>
</gene>
<dbReference type="EMBL" id="VIGI01000004">
    <property type="protein sequence ID" value="KAB8301198.1"/>
    <property type="molecule type" value="Genomic_DNA"/>
</dbReference>
<reference evidence="1 2" key="1">
    <citation type="submission" date="2019-06" db="EMBL/GenBank/DDBJ databases">
        <title>Genome Sequence of the Brown Rot Fungal Pathogen Monilinia laxa.</title>
        <authorList>
            <person name="De Miccolis Angelini R.M."/>
            <person name="Landi L."/>
            <person name="Abate D."/>
            <person name="Pollastro S."/>
            <person name="Romanazzi G."/>
            <person name="Faretra F."/>
        </authorList>
    </citation>
    <scope>NUCLEOTIDE SEQUENCE [LARGE SCALE GENOMIC DNA]</scope>
    <source>
        <strain evidence="1 2">Mlax316</strain>
    </source>
</reference>
<sequence length="281" mass="29154">MPPIPPAGGPFSSGASTMATSVVPNNEATPLASTKPVRTTLNGSTIPAAIMSTYSPVALLNPLLKSAPNSSMSLPTTTDPSVPAFSTILLVKVSGLKADESLASSSLRRAVPPPGRIPSSTAARVALRASTNRSFFSPTSTSDAPPTLITATPPRKLGKALLKLLLLVIGCGWVIHDTSDLLASLSNGILATLSVQNDSILLSDGDRSSSTKHICCSLLELEIKLVGEDGGIGQDTEITEDRLSVVAKARSLDSSNLELATELVKNAYSKSFSINIFSNDD</sequence>
<evidence type="ECO:0000313" key="1">
    <source>
        <dbReference type="EMBL" id="KAB8301198.1"/>
    </source>
</evidence>
<keyword evidence="2" id="KW-1185">Reference proteome</keyword>
<dbReference type="Proteomes" id="UP000326757">
    <property type="component" value="Unassembled WGS sequence"/>
</dbReference>
<comment type="caution">
    <text evidence="1">The sequence shown here is derived from an EMBL/GenBank/DDBJ whole genome shotgun (WGS) entry which is preliminary data.</text>
</comment>
<protein>
    <submittedName>
        <fullName evidence="1">Uncharacterized protein</fullName>
    </submittedName>
</protein>
<dbReference type="AlphaFoldDB" id="A0A5N6KCR0"/>
<organism evidence="1 2">
    <name type="scientific">Monilinia laxa</name>
    <name type="common">Brown rot fungus</name>
    <name type="synonym">Sclerotinia laxa</name>
    <dbReference type="NCBI Taxonomy" id="61186"/>
    <lineage>
        <taxon>Eukaryota</taxon>
        <taxon>Fungi</taxon>
        <taxon>Dikarya</taxon>
        <taxon>Ascomycota</taxon>
        <taxon>Pezizomycotina</taxon>
        <taxon>Leotiomycetes</taxon>
        <taxon>Helotiales</taxon>
        <taxon>Sclerotiniaceae</taxon>
        <taxon>Monilinia</taxon>
    </lineage>
</organism>
<dbReference type="OrthoDB" id="5149357at2759"/>
<evidence type="ECO:0000313" key="2">
    <source>
        <dbReference type="Proteomes" id="UP000326757"/>
    </source>
</evidence>
<accession>A0A5N6KCR0</accession>
<proteinExistence type="predicted"/>